<protein>
    <recommendedName>
        <fullName evidence="2">Helix-turn-helix domain-containing protein</fullName>
    </recommendedName>
</protein>
<feature type="domain" description="Helix-turn-helix" evidence="2">
    <location>
        <begin position="139"/>
        <end position="188"/>
    </location>
</feature>
<name>A0A809R554_9BACT</name>
<evidence type="ECO:0000256" key="1">
    <source>
        <dbReference type="SAM" id="MobiDB-lite"/>
    </source>
</evidence>
<dbReference type="Gene3D" id="1.10.1660.10">
    <property type="match status" value="1"/>
</dbReference>
<evidence type="ECO:0000313" key="4">
    <source>
        <dbReference type="Proteomes" id="UP000662873"/>
    </source>
</evidence>
<organism evidence="3 4">
    <name type="scientific">Candidatus Nitrosymbiomonas proteolyticus</name>
    <dbReference type="NCBI Taxonomy" id="2608984"/>
    <lineage>
        <taxon>Bacteria</taxon>
        <taxon>Bacillati</taxon>
        <taxon>Armatimonadota</taxon>
        <taxon>Armatimonadota incertae sedis</taxon>
        <taxon>Candidatus Nitrosymbiomonas</taxon>
    </lineage>
</organism>
<gene>
    <name evidence="3" type="ORF">NPRO_02950</name>
</gene>
<dbReference type="Proteomes" id="UP000662873">
    <property type="component" value="Chromosome"/>
</dbReference>
<dbReference type="EMBL" id="AP021858">
    <property type="protein sequence ID" value="BBO22700.1"/>
    <property type="molecule type" value="Genomic_DNA"/>
</dbReference>
<reference evidence="3" key="1">
    <citation type="journal article" name="DNA Res.">
        <title>The physiological potential of anammox bacteria as revealed by their core genome structure.</title>
        <authorList>
            <person name="Okubo T."/>
            <person name="Toyoda A."/>
            <person name="Fukuhara K."/>
            <person name="Uchiyama I."/>
            <person name="Harigaya Y."/>
            <person name="Kuroiwa M."/>
            <person name="Suzuki T."/>
            <person name="Murakami Y."/>
            <person name="Suwa Y."/>
            <person name="Takami H."/>
        </authorList>
    </citation>
    <scope>NUCLEOTIDE SEQUENCE</scope>
    <source>
        <strain evidence="3">317325-2</strain>
    </source>
</reference>
<proteinExistence type="predicted"/>
<dbReference type="InterPro" id="IPR041657">
    <property type="entry name" value="HTH_17"/>
</dbReference>
<evidence type="ECO:0000313" key="3">
    <source>
        <dbReference type="EMBL" id="BBO22700.1"/>
    </source>
</evidence>
<dbReference type="SUPFAM" id="SSF46955">
    <property type="entry name" value="Putative DNA-binding domain"/>
    <property type="match status" value="1"/>
</dbReference>
<feature type="compositionally biased region" description="Polar residues" evidence="1">
    <location>
        <begin position="49"/>
        <end position="60"/>
    </location>
</feature>
<accession>A0A809R554</accession>
<evidence type="ECO:0000259" key="2">
    <source>
        <dbReference type="Pfam" id="PF12728"/>
    </source>
</evidence>
<dbReference type="Pfam" id="PF12728">
    <property type="entry name" value="HTH_17"/>
    <property type="match status" value="1"/>
</dbReference>
<dbReference type="InterPro" id="IPR009061">
    <property type="entry name" value="DNA-bd_dom_put_sf"/>
</dbReference>
<dbReference type="AlphaFoldDB" id="A0A809R554"/>
<dbReference type="KEGG" id="npy:NPRO_02950"/>
<sequence>MKQKDFDPMKYIEDAFLDKSGEKRAANGSSGQEVDIPSISDYLQAAPSEGTSKGSASKPKQPNKRFRKTELSAPRPRKTKKPVKPTVVDDELKAVWESLPKNLHFLLSFFDDSVTGNYYRGEFKESRETLIRRLLDPELNLEEASRLLGVCPATVRRYTNRGWLSHHRTKGGQRRFRLRDIVRFVEEHGRLPEE</sequence>
<feature type="region of interest" description="Disordered" evidence="1">
    <location>
        <begin position="22"/>
        <end position="85"/>
    </location>
</feature>